<comment type="caution">
    <text evidence="1">The sequence shown here is derived from an EMBL/GenBank/DDBJ whole genome shotgun (WGS) entry which is preliminary data.</text>
</comment>
<gene>
    <name evidence="1" type="ORF">IF1G_09459</name>
</gene>
<dbReference type="Proteomes" id="UP000315783">
    <property type="component" value="Unassembled WGS sequence"/>
</dbReference>
<evidence type="ECO:0000313" key="2">
    <source>
        <dbReference type="Proteomes" id="UP000315783"/>
    </source>
</evidence>
<reference evidence="1 2" key="1">
    <citation type="journal article" date="2019" name="Appl. Microbiol. Biotechnol.">
        <title>Genome sequence of Isaria javanica and comparative genome analysis insights into family S53 peptidase evolution in fungal entomopathogens.</title>
        <authorList>
            <person name="Lin R."/>
            <person name="Zhang X."/>
            <person name="Xin B."/>
            <person name="Zou M."/>
            <person name="Gao Y."/>
            <person name="Qin F."/>
            <person name="Hu Q."/>
            <person name="Xie B."/>
            <person name="Cheng X."/>
        </authorList>
    </citation>
    <scope>NUCLEOTIDE SEQUENCE [LARGE SCALE GENOMIC DNA]</scope>
    <source>
        <strain evidence="1 2">IJ1G</strain>
    </source>
</reference>
<name>A0A545UQY4_9HYPO</name>
<sequence length="80" mass="8844">MRRGSPPPFTIHYPPFTIHPFHHHYIRATFISKLLDQFIGRCPPSQCLDASPTLVMHPSNPSSSFSLSAMRAVLATGKAA</sequence>
<dbReference type="EMBL" id="SPUK01000017">
    <property type="protein sequence ID" value="TQV91874.1"/>
    <property type="molecule type" value="Genomic_DNA"/>
</dbReference>
<keyword evidence="2" id="KW-1185">Reference proteome</keyword>
<proteinExistence type="predicted"/>
<protein>
    <submittedName>
        <fullName evidence="1">Uncharacterized protein</fullName>
    </submittedName>
</protein>
<evidence type="ECO:0000313" key="1">
    <source>
        <dbReference type="EMBL" id="TQV91874.1"/>
    </source>
</evidence>
<accession>A0A545UQY4</accession>
<dbReference type="AlphaFoldDB" id="A0A545UQY4"/>
<organism evidence="1 2">
    <name type="scientific">Cordyceps javanica</name>
    <dbReference type="NCBI Taxonomy" id="43265"/>
    <lineage>
        <taxon>Eukaryota</taxon>
        <taxon>Fungi</taxon>
        <taxon>Dikarya</taxon>
        <taxon>Ascomycota</taxon>
        <taxon>Pezizomycotina</taxon>
        <taxon>Sordariomycetes</taxon>
        <taxon>Hypocreomycetidae</taxon>
        <taxon>Hypocreales</taxon>
        <taxon>Cordycipitaceae</taxon>
        <taxon>Cordyceps</taxon>
    </lineage>
</organism>